<dbReference type="EMBL" id="CP002069">
    <property type="protein sequence ID" value="ADI74163.1"/>
    <property type="molecule type" value="Genomic_DNA"/>
</dbReference>
<dbReference type="AlphaFoldDB" id="D7E7U0"/>
<gene>
    <name evidence="2" type="ordered locus">Metev_1303</name>
</gene>
<reference evidence="2 3" key="1">
    <citation type="submission" date="2010-06" db="EMBL/GenBank/DDBJ databases">
        <title>Complete sequence chromosome of Methanohalobium evestigatum Z-7303.</title>
        <authorList>
            <consortium name="US DOE Joint Genome Institute"/>
            <person name="Lucas S."/>
            <person name="Copeland A."/>
            <person name="Lapidus A."/>
            <person name="Cheng J.-F."/>
            <person name="Bruce D."/>
            <person name="Goodwin L."/>
            <person name="Pitluck S."/>
            <person name="Saunders E."/>
            <person name="Detter J.C."/>
            <person name="Han C."/>
            <person name="Tapia R."/>
            <person name="Land M."/>
            <person name="Hauser L."/>
            <person name="Kyrpides N."/>
            <person name="Mikhailova N."/>
            <person name="Sieprawska-Lupa M."/>
            <person name="Whitman W.B."/>
            <person name="Anderson I."/>
            <person name="Woyke T."/>
        </authorList>
    </citation>
    <scope>NUCLEOTIDE SEQUENCE [LARGE SCALE GENOMIC DNA]</scope>
    <source>
        <strain evidence="3">ATCC BAA-1072 / DSM 3721 / NBRC 107634 / OCM 161 / Z-7303</strain>
    </source>
</reference>
<dbReference type="GeneID" id="9346936"/>
<organism evidence="2 3">
    <name type="scientific">Methanohalobium evestigatum (strain ATCC BAA-1072 / DSM 3721 / NBRC 107634 / OCM 161 / Z-7303)</name>
    <dbReference type="NCBI Taxonomy" id="644295"/>
    <lineage>
        <taxon>Archaea</taxon>
        <taxon>Methanobacteriati</taxon>
        <taxon>Methanobacteriota</taxon>
        <taxon>Stenosarchaea group</taxon>
        <taxon>Methanomicrobia</taxon>
        <taxon>Methanosarcinales</taxon>
        <taxon>Methanosarcinaceae</taxon>
        <taxon>Methanohalobium</taxon>
    </lineage>
</organism>
<dbReference type="NCBIfam" id="TIGR00778">
    <property type="entry name" value="ahpD_dom"/>
    <property type="match status" value="1"/>
</dbReference>
<dbReference type="HOGENOM" id="CLU_137228_4_1_2"/>
<evidence type="ECO:0000259" key="1">
    <source>
        <dbReference type="Pfam" id="PF02627"/>
    </source>
</evidence>
<keyword evidence="3" id="KW-1185">Reference proteome</keyword>
<dbReference type="KEGG" id="mev:Metev_1303"/>
<dbReference type="Proteomes" id="UP000000391">
    <property type="component" value="Chromosome"/>
</dbReference>
<dbReference type="PANTHER" id="PTHR33930">
    <property type="entry name" value="ALKYL HYDROPEROXIDE REDUCTASE AHPD"/>
    <property type="match status" value="1"/>
</dbReference>
<dbReference type="Gene3D" id="1.20.1290.10">
    <property type="entry name" value="AhpD-like"/>
    <property type="match status" value="1"/>
</dbReference>
<proteinExistence type="predicted"/>
<dbReference type="InterPro" id="IPR029032">
    <property type="entry name" value="AhpD-like"/>
</dbReference>
<dbReference type="RefSeq" id="WP_013194729.1">
    <property type="nucleotide sequence ID" value="NC_014253.1"/>
</dbReference>
<dbReference type="SUPFAM" id="SSF69118">
    <property type="entry name" value="AhpD-like"/>
    <property type="match status" value="1"/>
</dbReference>
<dbReference type="Pfam" id="PF02627">
    <property type="entry name" value="CMD"/>
    <property type="match status" value="1"/>
</dbReference>
<dbReference type="InterPro" id="IPR004675">
    <property type="entry name" value="AhpD_core"/>
</dbReference>
<dbReference type="InterPro" id="IPR003779">
    <property type="entry name" value="CMD-like"/>
</dbReference>
<name>D7E7U0_METEZ</name>
<keyword evidence="2" id="KW-0560">Oxidoreductase</keyword>
<dbReference type="GO" id="GO:0051920">
    <property type="term" value="F:peroxiredoxin activity"/>
    <property type="evidence" value="ECO:0007669"/>
    <property type="project" value="InterPro"/>
</dbReference>
<accession>D7E7U0</accession>
<sequence>MNAIEETLNEQGLDLDNIKGNIMGDGAVSSRTKKLLTIASAVATGCDECVEKHKKEAKDAGINDDEISEAILVASLIRFGSGIKYLL</sequence>
<evidence type="ECO:0000313" key="2">
    <source>
        <dbReference type="EMBL" id="ADI74163.1"/>
    </source>
</evidence>
<evidence type="ECO:0000313" key="3">
    <source>
        <dbReference type="Proteomes" id="UP000000391"/>
    </source>
</evidence>
<feature type="domain" description="Carboxymuconolactone decarboxylase-like" evidence="1">
    <location>
        <begin position="17"/>
        <end position="83"/>
    </location>
</feature>
<keyword evidence="2" id="KW-0575">Peroxidase</keyword>
<dbReference type="PANTHER" id="PTHR33930:SF2">
    <property type="entry name" value="BLR3452 PROTEIN"/>
    <property type="match status" value="1"/>
</dbReference>
<protein>
    <submittedName>
        <fullName evidence="2">Alkylhydroperoxidase like protein, AhpD family</fullName>
    </submittedName>
</protein>
<dbReference type="STRING" id="644295.Metev_1303"/>